<dbReference type="AlphaFoldDB" id="A0A7S8IVG2"/>
<dbReference type="RefSeq" id="WP_200981780.1">
    <property type="nucleotide sequence ID" value="NZ_CP064654.1"/>
</dbReference>
<gene>
    <name evidence="2" type="ORF">IRL76_13210</name>
</gene>
<organism evidence="2 3">
    <name type="scientific">Qipengyuania soli</name>
    <dbReference type="NCBI Taxonomy" id="2782568"/>
    <lineage>
        <taxon>Bacteria</taxon>
        <taxon>Pseudomonadati</taxon>
        <taxon>Pseudomonadota</taxon>
        <taxon>Alphaproteobacteria</taxon>
        <taxon>Sphingomonadales</taxon>
        <taxon>Erythrobacteraceae</taxon>
        <taxon>Qipengyuania</taxon>
    </lineage>
</organism>
<evidence type="ECO:0000256" key="1">
    <source>
        <dbReference type="SAM" id="SignalP"/>
    </source>
</evidence>
<accession>A0A7S8IVG2</accession>
<keyword evidence="3" id="KW-1185">Reference proteome</keyword>
<name>A0A7S8IVG2_9SPHN</name>
<dbReference type="Proteomes" id="UP000594459">
    <property type="component" value="Chromosome"/>
</dbReference>
<dbReference type="KEGG" id="qso:IRL76_13210"/>
<feature type="signal peptide" evidence="1">
    <location>
        <begin position="1"/>
        <end position="22"/>
    </location>
</feature>
<proteinExistence type="predicted"/>
<dbReference type="Pfam" id="PF09912">
    <property type="entry name" value="DUF2141"/>
    <property type="match status" value="1"/>
</dbReference>
<dbReference type="EMBL" id="CP064654">
    <property type="protein sequence ID" value="QPC98776.1"/>
    <property type="molecule type" value="Genomic_DNA"/>
</dbReference>
<feature type="chain" id="PRO_5032306747" evidence="1">
    <location>
        <begin position="23"/>
        <end position="165"/>
    </location>
</feature>
<reference evidence="2 3" key="1">
    <citation type="submission" date="2020-11" db="EMBL/GenBank/DDBJ databases">
        <title>The genome sequence of Erythrobacter sp. 6D36.</title>
        <authorList>
            <person name="Liu Y."/>
        </authorList>
    </citation>
    <scope>NUCLEOTIDE SEQUENCE [LARGE SCALE GENOMIC DNA]</scope>
    <source>
        <strain evidence="2 3">6D36</strain>
    </source>
</reference>
<protein>
    <submittedName>
        <fullName evidence="2">DUF2141 domain-containing protein</fullName>
    </submittedName>
</protein>
<evidence type="ECO:0000313" key="2">
    <source>
        <dbReference type="EMBL" id="QPC98776.1"/>
    </source>
</evidence>
<dbReference type="InterPro" id="IPR018673">
    <property type="entry name" value="DUF2141"/>
</dbReference>
<keyword evidence="1" id="KW-0732">Signal</keyword>
<sequence>MTKTKLALAGMAGAALAATAIAVPVQAQYRDKISNNPANCSAGAGSAVRVTITDIKESRGTIRVQSYRATKQDWLEKGKWINRMEAPAKAGSMTFCVPVPGPGSYGIAARHDLNGNGKTDIFGDGGAMSNDPSVSVFNLGKPNYKKAAFDVGPGVRSITIEMRYR</sequence>
<evidence type="ECO:0000313" key="3">
    <source>
        <dbReference type="Proteomes" id="UP000594459"/>
    </source>
</evidence>